<evidence type="ECO:0000313" key="4">
    <source>
        <dbReference type="EMBL" id="AOW11448.1"/>
    </source>
</evidence>
<dbReference type="InterPro" id="IPR008979">
    <property type="entry name" value="Galactose-bd-like_sf"/>
</dbReference>
<sequence length="428" mass="48044">MLEKQKSFLQKNNNQDTAKSQLFYFGSAKKSNKDTAISTSLVYNPSTGYGFDLNSASNVSFSTNSFLTEKPTYFSVKVPEGNYQVEVTLGSDKTASNVTIKAESRRLMLKELALKKGEKITKIFNVNIRSIRIDDANSMNIKDREKDDLNWDDKLTLEFLGNVSVQSIKITAVNNLTVVYLAGDSTVTDQDIEPWASWGQFITNYFDKNVSIANYAVSGSALSSFKGSNRLKKIMSVIKPGDYLMVEFAHNDEKIKGEENGPWKSYSDLLTEYIQLAKAKGAFPILVTPTQRRAFNSDGTLKPTHGDFPDAMRAVAKKMNVPLIDITQMTTTLYEKWGDEPSRKAFVQYPANTFPGQEKTLEDNTHFNSFGANEIALCVTKGIRDLDIPLKKFLTNETSLYNPQNPNYISNWTLPMSTRFEIVKPEGN</sequence>
<comment type="similarity">
    <text evidence="1">Belongs to the 'GDSL' lipolytic enzyme family.</text>
</comment>
<name>A0AAC9I8L1_9FLAO</name>
<dbReference type="GO" id="GO:0016788">
    <property type="term" value="F:hydrolase activity, acting on ester bonds"/>
    <property type="evidence" value="ECO:0007669"/>
    <property type="project" value="UniProtKB-ARBA"/>
</dbReference>
<dbReference type="Gene3D" id="3.40.50.1110">
    <property type="entry name" value="SGNH hydrolase"/>
    <property type="match status" value="1"/>
</dbReference>
<reference evidence="4 5" key="1">
    <citation type="submission" date="2016-10" db="EMBL/GenBank/DDBJ databases">
        <title>Flavobacterium gilvum sp. nov., isolated from stream water.</title>
        <authorList>
            <person name="Shin S.-K."/>
            <person name="Cho Y.-J."/>
            <person name="Yi H."/>
        </authorList>
    </citation>
    <scope>NUCLEOTIDE SEQUENCE [LARGE SCALE GENOMIC DNA]</scope>
    <source>
        <strain evidence="4 5">EM1308</strain>
    </source>
</reference>
<dbReference type="KEGG" id="fgl:EM308_15770"/>
<keyword evidence="5" id="KW-1185">Reference proteome</keyword>
<dbReference type="PANTHER" id="PTHR43695">
    <property type="entry name" value="PUTATIVE (AFU_ORTHOLOGUE AFUA_2G17250)-RELATED"/>
    <property type="match status" value="1"/>
</dbReference>
<dbReference type="InterPro" id="IPR013830">
    <property type="entry name" value="SGNH_hydro"/>
</dbReference>
<feature type="domain" description="SGNH hydrolase-type esterase" evidence="3">
    <location>
        <begin position="183"/>
        <end position="339"/>
    </location>
</feature>
<dbReference type="Proteomes" id="UP000175968">
    <property type="component" value="Chromosome"/>
</dbReference>
<evidence type="ECO:0000313" key="5">
    <source>
        <dbReference type="Proteomes" id="UP000175968"/>
    </source>
</evidence>
<proteinExistence type="inferred from homology"/>
<dbReference type="SUPFAM" id="SSF52266">
    <property type="entry name" value="SGNH hydrolase"/>
    <property type="match status" value="1"/>
</dbReference>
<dbReference type="AlphaFoldDB" id="A0AAC9I8L1"/>
<dbReference type="PANTHER" id="PTHR43695:SF1">
    <property type="entry name" value="RHAMNOGALACTURONAN ACETYLESTERASE"/>
    <property type="match status" value="1"/>
</dbReference>
<keyword evidence="2" id="KW-0378">Hydrolase</keyword>
<accession>A0AAC9I8L1</accession>
<evidence type="ECO:0000256" key="2">
    <source>
        <dbReference type="ARBA" id="ARBA00022801"/>
    </source>
</evidence>
<dbReference type="InterPro" id="IPR036514">
    <property type="entry name" value="SGNH_hydro_sf"/>
</dbReference>
<organism evidence="4 5">
    <name type="scientific">Flavobacterium gilvum</name>
    <dbReference type="NCBI Taxonomy" id="1492737"/>
    <lineage>
        <taxon>Bacteria</taxon>
        <taxon>Pseudomonadati</taxon>
        <taxon>Bacteroidota</taxon>
        <taxon>Flavobacteriia</taxon>
        <taxon>Flavobacteriales</taxon>
        <taxon>Flavobacteriaceae</taxon>
        <taxon>Flavobacterium</taxon>
    </lineage>
</organism>
<dbReference type="CDD" id="cd01821">
    <property type="entry name" value="Rhamnogalacturan_acetylesterase_like"/>
    <property type="match status" value="1"/>
</dbReference>
<dbReference type="Gene3D" id="2.60.120.430">
    <property type="entry name" value="Galactose-binding lectin"/>
    <property type="match status" value="1"/>
</dbReference>
<protein>
    <submittedName>
        <fullName evidence="4">Rhamnogalacturonan acetylesterase</fullName>
    </submittedName>
</protein>
<gene>
    <name evidence="4" type="ORF">EM308_15770</name>
</gene>
<evidence type="ECO:0000259" key="3">
    <source>
        <dbReference type="Pfam" id="PF13472"/>
    </source>
</evidence>
<dbReference type="Pfam" id="PF13472">
    <property type="entry name" value="Lipase_GDSL_2"/>
    <property type="match status" value="1"/>
</dbReference>
<dbReference type="EMBL" id="CP017479">
    <property type="protein sequence ID" value="AOW11448.1"/>
    <property type="molecule type" value="Genomic_DNA"/>
</dbReference>
<evidence type="ECO:0000256" key="1">
    <source>
        <dbReference type="ARBA" id="ARBA00008668"/>
    </source>
</evidence>
<dbReference type="SUPFAM" id="SSF49785">
    <property type="entry name" value="Galactose-binding domain-like"/>
    <property type="match status" value="1"/>
</dbReference>
<dbReference type="InterPro" id="IPR037459">
    <property type="entry name" value="RhgT-like"/>
</dbReference>